<name>A0A953L910_9BACT</name>
<dbReference type="CDD" id="cd05332">
    <property type="entry name" value="11beta-HSD1_like_SDR_c"/>
    <property type="match status" value="1"/>
</dbReference>
<dbReference type="Pfam" id="PF00106">
    <property type="entry name" value="adh_short"/>
    <property type="match status" value="1"/>
</dbReference>
<dbReference type="SUPFAM" id="SSF51735">
    <property type="entry name" value="NAD(P)-binding Rossmann-fold domains"/>
    <property type="match status" value="1"/>
</dbReference>
<proteinExistence type="inferred from homology"/>
<evidence type="ECO:0000256" key="3">
    <source>
        <dbReference type="RuleBase" id="RU000363"/>
    </source>
</evidence>
<accession>A0A953L910</accession>
<evidence type="ECO:0000313" key="5">
    <source>
        <dbReference type="Proteomes" id="UP000753961"/>
    </source>
</evidence>
<sequence length="264" mass="29027">MNTFKNKWIWITGASSGLGKAMAIALAEEGAHLILSARSEEKLHQVAESCQGSGKKHILPLDLTQSDSFQEKVNKALSYGGYVDIIINNGGISQRALAVETQPSVSRELFEVNFFGTIELTRLLLPSMLERKSGHIVTISSIVGKFGSPKRSSYSASKHALHGYFDSLRFEVEPDGIDVTLLCPGFIQTDISKNALTADGQPQNTMDEKTAQGLTTDQFASRVLKAIRNKKKEANIGKYEIMGVYMKRFLPGLFRKILAKSEVT</sequence>
<dbReference type="PANTHER" id="PTHR44196:SF1">
    <property type="entry name" value="DEHYDROGENASE_REDUCTASE SDR FAMILY MEMBER 7B"/>
    <property type="match status" value="1"/>
</dbReference>
<evidence type="ECO:0000313" key="4">
    <source>
        <dbReference type="EMBL" id="MBY5958320.1"/>
    </source>
</evidence>
<keyword evidence="5" id="KW-1185">Reference proteome</keyword>
<dbReference type="RefSeq" id="WP_222579858.1">
    <property type="nucleotide sequence ID" value="NZ_JAHVHU010000008.1"/>
</dbReference>
<dbReference type="NCBIfam" id="NF004825">
    <property type="entry name" value="PRK06181.1"/>
    <property type="match status" value="1"/>
</dbReference>
<dbReference type="InterPro" id="IPR036291">
    <property type="entry name" value="NAD(P)-bd_dom_sf"/>
</dbReference>
<dbReference type="PRINTS" id="PR00081">
    <property type="entry name" value="GDHRDH"/>
</dbReference>
<dbReference type="PANTHER" id="PTHR44196">
    <property type="entry name" value="DEHYDROGENASE/REDUCTASE SDR FAMILY MEMBER 7B"/>
    <property type="match status" value="1"/>
</dbReference>
<comment type="similarity">
    <text evidence="1 3">Belongs to the short-chain dehydrogenases/reductases (SDR) family.</text>
</comment>
<reference evidence="4" key="1">
    <citation type="submission" date="2021-06" db="EMBL/GenBank/DDBJ databases">
        <title>44 bacteria genomes isolated from Dapeng, Shenzhen.</title>
        <authorList>
            <person name="Zheng W."/>
            <person name="Yu S."/>
            <person name="Huang Y."/>
        </authorList>
    </citation>
    <scope>NUCLEOTIDE SEQUENCE</scope>
    <source>
        <strain evidence="4">DP5N28-2</strain>
    </source>
</reference>
<dbReference type="PRINTS" id="PR00080">
    <property type="entry name" value="SDRFAMILY"/>
</dbReference>
<keyword evidence="2" id="KW-0560">Oxidoreductase</keyword>
<dbReference type="PIRSF" id="PIRSF000126">
    <property type="entry name" value="11-beta-HSD1"/>
    <property type="match status" value="1"/>
</dbReference>
<dbReference type="GO" id="GO:0016020">
    <property type="term" value="C:membrane"/>
    <property type="evidence" value="ECO:0007669"/>
    <property type="project" value="TreeGrafter"/>
</dbReference>
<dbReference type="InterPro" id="IPR020904">
    <property type="entry name" value="Sc_DH/Rdtase_CS"/>
</dbReference>
<dbReference type="InterPro" id="IPR002347">
    <property type="entry name" value="SDR_fam"/>
</dbReference>
<evidence type="ECO:0000256" key="1">
    <source>
        <dbReference type="ARBA" id="ARBA00006484"/>
    </source>
</evidence>
<organism evidence="4 5">
    <name type="scientific">Membranihabitans marinus</name>
    <dbReference type="NCBI Taxonomy" id="1227546"/>
    <lineage>
        <taxon>Bacteria</taxon>
        <taxon>Pseudomonadati</taxon>
        <taxon>Bacteroidota</taxon>
        <taxon>Saprospiria</taxon>
        <taxon>Saprospirales</taxon>
        <taxon>Saprospiraceae</taxon>
        <taxon>Membranihabitans</taxon>
    </lineage>
</organism>
<dbReference type="EMBL" id="JAHVHU010000008">
    <property type="protein sequence ID" value="MBY5958320.1"/>
    <property type="molecule type" value="Genomic_DNA"/>
</dbReference>
<dbReference type="GO" id="GO:0016491">
    <property type="term" value="F:oxidoreductase activity"/>
    <property type="evidence" value="ECO:0007669"/>
    <property type="project" value="UniProtKB-KW"/>
</dbReference>
<protein>
    <submittedName>
        <fullName evidence="4">SDR family oxidoreductase</fullName>
    </submittedName>
</protein>
<dbReference type="AlphaFoldDB" id="A0A953L910"/>
<dbReference type="PROSITE" id="PS00061">
    <property type="entry name" value="ADH_SHORT"/>
    <property type="match status" value="1"/>
</dbReference>
<gene>
    <name evidence="4" type="ORF">KUV50_09275</name>
</gene>
<dbReference type="Gene3D" id="3.40.50.720">
    <property type="entry name" value="NAD(P)-binding Rossmann-like Domain"/>
    <property type="match status" value="1"/>
</dbReference>
<evidence type="ECO:0000256" key="2">
    <source>
        <dbReference type="ARBA" id="ARBA00023002"/>
    </source>
</evidence>
<comment type="caution">
    <text evidence="4">The sequence shown here is derived from an EMBL/GenBank/DDBJ whole genome shotgun (WGS) entry which is preliminary data.</text>
</comment>
<dbReference type="Proteomes" id="UP000753961">
    <property type="component" value="Unassembled WGS sequence"/>
</dbReference>